<protein>
    <submittedName>
        <fullName evidence="9">TrkA family potassium uptake protein</fullName>
    </submittedName>
</protein>
<comment type="caution">
    <text evidence="9">The sequence shown here is derived from an EMBL/GenBank/DDBJ whole genome shotgun (WGS) entry which is preliminary data.</text>
</comment>
<accession>A0A482SZT0</accession>
<dbReference type="Gene3D" id="3.40.50.720">
    <property type="entry name" value="NAD(P)-binding Rossmann-like Domain"/>
    <property type="match status" value="1"/>
</dbReference>
<evidence type="ECO:0000256" key="5">
    <source>
        <dbReference type="ARBA" id="ARBA00023027"/>
    </source>
</evidence>
<keyword evidence="4" id="KW-0630">Potassium</keyword>
<dbReference type="GO" id="GO:0015079">
    <property type="term" value="F:potassium ion transmembrane transporter activity"/>
    <property type="evidence" value="ECO:0007669"/>
    <property type="project" value="InterPro"/>
</dbReference>
<organism evidence="9 10">
    <name type="scientific">Halogeometricum borinquense</name>
    <dbReference type="NCBI Taxonomy" id="60847"/>
    <lineage>
        <taxon>Archaea</taxon>
        <taxon>Methanobacteriati</taxon>
        <taxon>Methanobacteriota</taxon>
        <taxon>Stenosarchaea group</taxon>
        <taxon>Halobacteria</taxon>
        <taxon>Halobacteriales</taxon>
        <taxon>Haloferacaceae</taxon>
        <taxon>Halogeometricum</taxon>
    </lineage>
</organism>
<evidence type="ECO:0000259" key="7">
    <source>
        <dbReference type="PROSITE" id="PS51201"/>
    </source>
</evidence>
<keyword evidence="5" id="KW-0520">NAD</keyword>
<dbReference type="InterPro" id="IPR003148">
    <property type="entry name" value="RCK_N"/>
</dbReference>
<dbReference type="Pfam" id="PF02080">
    <property type="entry name" value="TrkA_C"/>
    <property type="match status" value="1"/>
</dbReference>
<dbReference type="PROSITE" id="PS51202">
    <property type="entry name" value="RCK_C"/>
    <property type="match status" value="1"/>
</dbReference>
<evidence type="ECO:0000256" key="3">
    <source>
        <dbReference type="ARBA" id="ARBA00022538"/>
    </source>
</evidence>
<feature type="domain" description="RCK C-terminal" evidence="8">
    <location>
        <begin position="133"/>
        <end position="222"/>
    </location>
</feature>
<dbReference type="Proteomes" id="UP000294028">
    <property type="component" value="Unassembled WGS sequence"/>
</dbReference>
<keyword evidence="3" id="KW-0633">Potassium transport</keyword>
<keyword evidence="2" id="KW-0813">Transport</keyword>
<dbReference type="PANTHER" id="PTHR43833">
    <property type="entry name" value="POTASSIUM CHANNEL PROTEIN 2-RELATED-RELATED"/>
    <property type="match status" value="1"/>
</dbReference>
<dbReference type="EMBL" id="RZHH01000003">
    <property type="protein sequence ID" value="RYJ08076.1"/>
    <property type="molecule type" value="Genomic_DNA"/>
</dbReference>
<sequence length="236" mass="25216">MYLIVVGAGDIGIPLVDIATRSGHEVVVVETDDEKAEYVAAEYDCLVLNDDATVKETLLEAGARRADAIISTTDEDATNVMVCLLATELAVPSVVSVVHNPHHRPLFERIGANTIENPASLIAEYLYRAVKRPSIVDFMRVGDTAEVFEIRVSESAPIVGMRLDDAAGDGLLPDDVLVVAVERNDESNPITPHGSTAVRSGDLLTVYSAKGATPDVTDVFGHYEDHSTVSSDNSAV</sequence>
<feature type="domain" description="RCK N-terminal" evidence="7">
    <location>
        <begin position="1"/>
        <end position="117"/>
    </location>
</feature>
<evidence type="ECO:0000256" key="6">
    <source>
        <dbReference type="ARBA" id="ARBA00023065"/>
    </source>
</evidence>
<dbReference type="Pfam" id="PF02254">
    <property type="entry name" value="TrkA_N"/>
    <property type="match status" value="1"/>
</dbReference>
<dbReference type="PRINTS" id="PR00335">
    <property type="entry name" value="KUPTAKETRKA"/>
</dbReference>
<gene>
    <name evidence="9" type="ORF">ELS19_15915</name>
</gene>
<evidence type="ECO:0000256" key="2">
    <source>
        <dbReference type="ARBA" id="ARBA00022448"/>
    </source>
</evidence>
<evidence type="ECO:0000259" key="8">
    <source>
        <dbReference type="PROSITE" id="PS51202"/>
    </source>
</evidence>
<dbReference type="InterPro" id="IPR006037">
    <property type="entry name" value="RCK_C"/>
</dbReference>
<dbReference type="PANTHER" id="PTHR43833:SF5">
    <property type="entry name" value="TRK SYSTEM POTASSIUM UPTAKE PROTEIN TRKA"/>
    <property type="match status" value="1"/>
</dbReference>
<comment type="function">
    <text evidence="1">Part of a potassium transport system.</text>
</comment>
<dbReference type="Gene3D" id="3.30.70.1450">
    <property type="entry name" value="Regulator of K+ conductance, C-terminal domain"/>
    <property type="match status" value="1"/>
</dbReference>
<name>A0A482SZT0_9EURY</name>
<dbReference type="SUPFAM" id="SSF51735">
    <property type="entry name" value="NAD(P)-binding Rossmann-fold domains"/>
    <property type="match status" value="1"/>
</dbReference>
<dbReference type="PROSITE" id="PS51201">
    <property type="entry name" value="RCK_N"/>
    <property type="match status" value="1"/>
</dbReference>
<reference evidence="9 10" key="1">
    <citation type="submission" date="2018-12" db="EMBL/GenBank/DDBJ databases">
        <title>Genome analysis provides insights into bioremediation potentialities of Halogeometricum borinquense strain N11.</title>
        <authorList>
            <person name="Najjari A."/>
            <person name="Youssef N."/>
            <person name="Fhoula I."/>
            <person name="Ben Dhia O."/>
            <person name="Mahjoubi M."/>
            <person name="Ouzari H.I."/>
            <person name="Cherif A."/>
        </authorList>
    </citation>
    <scope>NUCLEOTIDE SEQUENCE [LARGE SCALE GENOMIC DNA]</scope>
    <source>
        <strain evidence="9 10">N11</strain>
    </source>
</reference>
<dbReference type="AlphaFoldDB" id="A0A482SZT0"/>
<keyword evidence="6" id="KW-0406">Ion transport</keyword>
<dbReference type="SUPFAM" id="SSF116726">
    <property type="entry name" value="TrkA C-terminal domain-like"/>
    <property type="match status" value="1"/>
</dbReference>
<dbReference type="InterPro" id="IPR006036">
    <property type="entry name" value="K_uptake_TrkA"/>
</dbReference>
<dbReference type="InterPro" id="IPR050721">
    <property type="entry name" value="Trk_Ktr_HKT_K-transport"/>
</dbReference>
<dbReference type="RefSeq" id="WP_129785876.1">
    <property type="nucleotide sequence ID" value="NZ_RZHH01000003.1"/>
</dbReference>
<dbReference type="GO" id="GO:0005886">
    <property type="term" value="C:plasma membrane"/>
    <property type="evidence" value="ECO:0007669"/>
    <property type="project" value="InterPro"/>
</dbReference>
<evidence type="ECO:0000313" key="9">
    <source>
        <dbReference type="EMBL" id="RYJ08076.1"/>
    </source>
</evidence>
<evidence type="ECO:0000256" key="4">
    <source>
        <dbReference type="ARBA" id="ARBA00022958"/>
    </source>
</evidence>
<evidence type="ECO:0000256" key="1">
    <source>
        <dbReference type="ARBA" id="ARBA00003660"/>
    </source>
</evidence>
<proteinExistence type="predicted"/>
<dbReference type="InterPro" id="IPR036291">
    <property type="entry name" value="NAD(P)-bd_dom_sf"/>
</dbReference>
<dbReference type="InterPro" id="IPR036721">
    <property type="entry name" value="RCK_C_sf"/>
</dbReference>
<evidence type="ECO:0000313" key="10">
    <source>
        <dbReference type="Proteomes" id="UP000294028"/>
    </source>
</evidence>